<sequence>MTDVEQHPDAAIADPYSGGDYGEGNDQVDFVGERGNWQPRDADGFHWALSRHTRLEAGVLHLDHRYLDFRDIDMVESLEDVTQGQRPTDNDIIRRLEVHNESNPNRDCRRLYLLVRELQKAAGSKHTLRQINTKHINTRSRWSVPFKSLNEVGYLIKNQG</sequence>
<proteinExistence type="predicted"/>
<name>A0ACC1KHB1_9FUNG</name>
<protein>
    <submittedName>
        <fullName evidence="1">Uncharacterized protein</fullName>
    </submittedName>
</protein>
<keyword evidence="2" id="KW-1185">Reference proteome</keyword>
<dbReference type="EMBL" id="JANBUN010003673">
    <property type="protein sequence ID" value="KAJ2789818.1"/>
    <property type="molecule type" value="Genomic_DNA"/>
</dbReference>
<accession>A0ACC1KHB1</accession>
<evidence type="ECO:0000313" key="1">
    <source>
        <dbReference type="EMBL" id="KAJ2789818.1"/>
    </source>
</evidence>
<organism evidence="1 2">
    <name type="scientific">Coemansia helicoidea</name>
    <dbReference type="NCBI Taxonomy" id="1286919"/>
    <lineage>
        <taxon>Eukaryota</taxon>
        <taxon>Fungi</taxon>
        <taxon>Fungi incertae sedis</taxon>
        <taxon>Zoopagomycota</taxon>
        <taxon>Kickxellomycotina</taxon>
        <taxon>Kickxellomycetes</taxon>
        <taxon>Kickxellales</taxon>
        <taxon>Kickxellaceae</taxon>
        <taxon>Coemansia</taxon>
    </lineage>
</organism>
<dbReference type="Proteomes" id="UP001140087">
    <property type="component" value="Unassembled WGS sequence"/>
</dbReference>
<comment type="caution">
    <text evidence="1">The sequence shown here is derived from an EMBL/GenBank/DDBJ whole genome shotgun (WGS) entry which is preliminary data.</text>
</comment>
<evidence type="ECO:0000313" key="2">
    <source>
        <dbReference type="Proteomes" id="UP001140087"/>
    </source>
</evidence>
<reference evidence="1" key="1">
    <citation type="submission" date="2022-07" db="EMBL/GenBank/DDBJ databases">
        <title>Phylogenomic reconstructions and comparative analyses of Kickxellomycotina fungi.</title>
        <authorList>
            <person name="Reynolds N.K."/>
            <person name="Stajich J.E."/>
            <person name="Barry K."/>
            <person name="Grigoriev I.V."/>
            <person name="Crous P."/>
            <person name="Smith M.E."/>
        </authorList>
    </citation>
    <scope>NUCLEOTIDE SEQUENCE</scope>
    <source>
        <strain evidence="1">BCRC 34780</strain>
    </source>
</reference>
<feature type="non-terminal residue" evidence="1">
    <location>
        <position position="160"/>
    </location>
</feature>
<gene>
    <name evidence="1" type="ORF">H4R21_006652</name>
</gene>